<dbReference type="STRING" id="1365484.W6QDD9"/>
<dbReference type="EMBL" id="HG792017">
    <property type="protein sequence ID" value="CDM34081.1"/>
    <property type="molecule type" value="Genomic_DNA"/>
</dbReference>
<dbReference type="AlphaFoldDB" id="W6QDD9"/>
<organism evidence="1 2">
    <name type="scientific">Penicillium roqueforti (strain FM164)</name>
    <dbReference type="NCBI Taxonomy" id="1365484"/>
    <lineage>
        <taxon>Eukaryota</taxon>
        <taxon>Fungi</taxon>
        <taxon>Dikarya</taxon>
        <taxon>Ascomycota</taxon>
        <taxon>Pezizomycotina</taxon>
        <taxon>Eurotiomycetes</taxon>
        <taxon>Eurotiomycetidae</taxon>
        <taxon>Eurotiales</taxon>
        <taxon>Aspergillaceae</taxon>
        <taxon>Penicillium</taxon>
    </lineage>
</organism>
<reference evidence="1" key="1">
    <citation type="journal article" date="2014" name="Nat. Commun.">
        <title>Multiple recent horizontal transfers of a large genomic region in cheese making fungi.</title>
        <authorList>
            <person name="Cheeseman K."/>
            <person name="Ropars J."/>
            <person name="Renault P."/>
            <person name="Dupont J."/>
            <person name="Gouzy J."/>
            <person name="Branca A."/>
            <person name="Abraham A.L."/>
            <person name="Ceppi M."/>
            <person name="Conseiller E."/>
            <person name="Debuchy R."/>
            <person name="Malagnac F."/>
            <person name="Goarin A."/>
            <person name="Silar P."/>
            <person name="Lacoste S."/>
            <person name="Sallet E."/>
            <person name="Bensimon A."/>
            <person name="Giraud T."/>
            <person name="Brygoo Y."/>
        </authorList>
    </citation>
    <scope>NUCLEOTIDE SEQUENCE [LARGE SCALE GENOMIC DNA]</scope>
    <source>
        <strain evidence="1">FM164</strain>
    </source>
</reference>
<evidence type="ECO:0000313" key="1">
    <source>
        <dbReference type="EMBL" id="CDM34081.1"/>
    </source>
</evidence>
<dbReference type="OMA" id="HSIMSCL"/>
<dbReference type="Proteomes" id="UP000030686">
    <property type="component" value="Unassembled WGS sequence"/>
</dbReference>
<proteinExistence type="predicted"/>
<evidence type="ECO:0000313" key="2">
    <source>
        <dbReference type="Proteomes" id="UP000030686"/>
    </source>
</evidence>
<dbReference type="OrthoDB" id="4453902at2759"/>
<protein>
    <submittedName>
        <fullName evidence="1">Genomic scaffold, ProqFM164S03</fullName>
    </submittedName>
</protein>
<keyword evidence="2" id="KW-1185">Reference proteome</keyword>
<sequence>MAETQDQPHFQRLGVQAFQVSLAPEHGEGLQFDPCFFRPHPDKLCEKYPIYIYHLEDDPRDIQFTTLNDYIQDALTEHSPEYAPIIARMEYEEDSDVPPERDPYMHAQDVEEAIESHIKAGRSGPHECFSLVNFRKKDQERWNPNQREDHPRVYEGFEDPKPWRVVNHYRYISRPLKPHSIMSCLAQIWPDGNQSLTTHELRAIVNMMLLRVNHKSFRRCHTHPILVLSYMGGHHGRIIQASYDGKGLILQYPQLWSFADIKTTPVELFVRYRLSEPVGAIRTLSLE</sequence>
<accession>W6QDD9</accession>
<gene>
    <name evidence="1" type="ORF">PROQFM164_S03g000805</name>
</gene>
<name>W6QDD9_PENRF</name>